<dbReference type="RefSeq" id="XP_019037511.1">
    <property type="nucleotide sequence ID" value="XM_019185064.1"/>
</dbReference>
<dbReference type="EMBL" id="KV454212">
    <property type="protein sequence ID" value="ODQ58304.1"/>
    <property type="molecule type" value="Genomic_DNA"/>
</dbReference>
<dbReference type="GeneID" id="30202310"/>
<proteinExistence type="predicted"/>
<keyword evidence="2" id="KW-1185">Reference proteome</keyword>
<evidence type="ECO:0000313" key="1">
    <source>
        <dbReference type="EMBL" id="ODQ58304.1"/>
    </source>
</evidence>
<evidence type="ECO:0000313" key="2">
    <source>
        <dbReference type="Proteomes" id="UP000094112"/>
    </source>
</evidence>
<dbReference type="AlphaFoldDB" id="A0A1E3NZ62"/>
<name>A0A1E3NZ62_WICAA</name>
<dbReference type="Proteomes" id="UP000094112">
    <property type="component" value="Unassembled WGS sequence"/>
</dbReference>
<reference evidence="1 2" key="1">
    <citation type="journal article" date="2016" name="Proc. Natl. Acad. Sci. U.S.A.">
        <title>Comparative genomics of biotechnologically important yeasts.</title>
        <authorList>
            <person name="Riley R."/>
            <person name="Haridas S."/>
            <person name="Wolfe K.H."/>
            <person name="Lopes M.R."/>
            <person name="Hittinger C.T."/>
            <person name="Goeker M."/>
            <person name="Salamov A.A."/>
            <person name="Wisecaver J.H."/>
            <person name="Long T.M."/>
            <person name="Calvey C.H."/>
            <person name="Aerts A.L."/>
            <person name="Barry K.W."/>
            <person name="Choi C."/>
            <person name="Clum A."/>
            <person name="Coughlan A.Y."/>
            <person name="Deshpande S."/>
            <person name="Douglass A.P."/>
            <person name="Hanson S.J."/>
            <person name="Klenk H.-P."/>
            <person name="LaButti K.M."/>
            <person name="Lapidus A."/>
            <person name="Lindquist E.A."/>
            <person name="Lipzen A.M."/>
            <person name="Meier-Kolthoff J.P."/>
            <person name="Ohm R.A."/>
            <person name="Otillar R.P."/>
            <person name="Pangilinan J.L."/>
            <person name="Peng Y."/>
            <person name="Rokas A."/>
            <person name="Rosa C.A."/>
            <person name="Scheuner C."/>
            <person name="Sibirny A.A."/>
            <person name="Slot J.C."/>
            <person name="Stielow J.B."/>
            <person name="Sun H."/>
            <person name="Kurtzman C.P."/>
            <person name="Blackwell M."/>
            <person name="Grigoriev I.V."/>
            <person name="Jeffries T.W."/>
        </authorList>
    </citation>
    <scope>NUCLEOTIDE SEQUENCE [LARGE SCALE GENOMIC DNA]</scope>
    <source>
        <strain evidence="2">ATCC 58044 / CBS 1984 / NCYC 433 / NRRL Y-366-8</strain>
    </source>
</reference>
<organism evidence="1 2">
    <name type="scientific">Wickerhamomyces anomalus (strain ATCC 58044 / CBS 1984 / NCYC 433 / NRRL Y-366-8)</name>
    <name type="common">Yeast</name>
    <name type="synonym">Hansenula anomala</name>
    <dbReference type="NCBI Taxonomy" id="683960"/>
    <lineage>
        <taxon>Eukaryota</taxon>
        <taxon>Fungi</taxon>
        <taxon>Dikarya</taxon>
        <taxon>Ascomycota</taxon>
        <taxon>Saccharomycotina</taxon>
        <taxon>Saccharomycetes</taxon>
        <taxon>Phaffomycetales</taxon>
        <taxon>Wickerhamomycetaceae</taxon>
        <taxon>Wickerhamomyces</taxon>
    </lineage>
</organism>
<gene>
    <name evidence="1" type="ORF">WICANDRAFT_80449</name>
</gene>
<sequence>MNNDNSKTRLTANFMRVNMKTQNKSVYGETPGEVLNEIKFYCEQQCSIVEFNRRCKSLRTGDSVNKQSSESFIDSYEQILENYKMVENTTGVKFRRIGTFMRGLSPRYQGFRAHIQNYVNGQDEIANVYGVSSSKLVELFRNSVDDGNR</sequence>
<accession>A0A1E3NZ62</accession>
<protein>
    <submittedName>
        <fullName evidence="1">Uncharacterized protein</fullName>
    </submittedName>
</protein>